<keyword evidence="2" id="KW-1133">Transmembrane helix</keyword>
<feature type="compositionally biased region" description="Polar residues" evidence="1">
    <location>
        <begin position="417"/>
        <end position="434"/>
    </location>
</feature>
<protein>
    <submittedName>
        <fullName evidence="3">Vacuolar membrane protein</fullName>
    </submittedName>
</protein>
<keyword evidence="2" id="KW-0812">Transmembrane</keyword>
<keyword evidence="4" id="KW-1185">Reference proteome</keyword>
<dbReference type="GeneID" id="98117700"/>
<feature type="region of interest" description="Disordered" evidence="1">
    <location>
        <begin position="1"/>
        <end position="21"/>
    </location>
</feature>
<name>A0ABR4MM65_9PEZI</name>
<accession>A0ABR4MM65</accession>
<dbReference type="EMBL" id="JABSNW010000003">
    <property type="protein sequence ID" value="KAL2889382.1"/>
    <property type="molecule type" value="Genomic_DNA"/>
</dbReference>
<feature type="transmembrane region" description="Helical" evidence="2">
    <location>
        <begin position="167"/>
        <end position="191"/>
    </location>
</feature>
<sequence>MTLGLSDTASGTAAAPSSFSSPLSSSLLITSSSAVAAATSASPTPQDFSTTASPVFSLNTTTTTTTTTISAVTTTSTTATMGLSMSTASTITADISSTTTPTASSTNSGGGSSLLMQKPGDCELLGSFALFVQLALGALAMMSLVWKRYRERPQRPVKIWFFDASKQVFGSVLVHSANVFMAMLTSGRFSVKLQPRTMYHMRSMLMRRDDDPEAYQPNPCSWYLLNLAVDTTLGIPILIALLRIYTGIVARTPLGKPRESIQSGNYGSPPNAWWWFKQSIIYFCGLFGMKVVVLIIFVLFPWIAHVGDWALSWTEGNEELQIIFVMMLFPLIMNAMQYYIIDSFIKKQDPNHHAHDSLGRHSLVPNSDDGDDRPSDDLSTENEEDVADLNLSKSRTGASGGIKTDNDEYDPAKDGDTSTIFGSSSDHSQNTSPL</sequence>
<feature type="compositionally biased region" description="Basic and acidic residues" evidence="1">
    <location>
        <begin position="404"/>
        <end position="416"/>
    </location>
</feature>
<dbReference type="InterPro" id="IPR022127">
    <property type="entry name" value="STIMATE/YPL162C"/>
</dbReference>
<evidence type="ECO:0000256" key="1">
    <source>
        <dbReference type="SAM" id="MobiDB-lite"/>
    </source>
</evidence>
<evidence type="ECO:0000313" key="4">
    <source>
        <dbReference type="Proteomes" id="UP001610728"/>
    </source>
</evidence>
<dbReference type="Proteomes" id="UP001610728">
    <property type="component" value="Unassembled WGS sequence"/>
</dbReference>
<evidence type="ECO:0000256" key="2">
    <source>
        <dbReference type="SAM" id="Phobius"/>
    </source>
</evidence>
<dbReference type="PANTHER" id="PTHR31735">
    <property type="entry name" value="VACUOLAR MEMBRANE PROTEIN YPL162C"/>
    <property type="match status" value="1"/>
</dbReference>
<feature type="transmembrane region" description="Helical" evidence="2">
    <location>
        <begin position="322"/>
        <end position="341"/>
    </location>
</feature>
<dbReference type="PANTHER" id="PTHR31735:SF1">
    <property type="entry name" value="VACUOLAR MEMBRANE PROTEIN YPL162C"/>
    <property type="match status" value="1"/>
</dbReference>
<keyword evidence="2" id="KW-0472">Membrane</keyword>
<dbReference type="Pfam" id="PF12400">
    <property type="entry name" value="STIMATE"/>
    <property type="match status" value="1"/>
</dbReference>
<feature type="region of interest" description="Disordered" evidence="1">
    <location>
        <begin position="355"/>
        <end position="434"/>
    </location>
</feature>
<gene>
    <name evidence="3" type="ORF">HOO65_030883</name>
</gene>
<feature type="compositionally biased region" description="Acidic residues" evidence="1">
    <location>
        <begin position="378"/>
        <end position="387"/>
    </location>
</feature>
<comment type="caution">
    <text evidence="3">The sequence shown here is derived from an EMBL/GenBank/DDBJ whole genome shotgun (WGS) entry which is preliminary data.</text>
</comment>
<feature type="transmembrane region" description="Helical" evidence="2">
    <location>
        <begin position="280"/>
        <end position="302"/>
    </location>
</feature>
<proteinExistence type="predicted"/>
<feature type="transmembrane region" description="Helical" evidence="2">
    <location>
        <begin position="124"/>
        <end position="146"/>
    </location>
</feature>
<reference evidence="3 4" key="1">
    <citation type="submission" date="2020-05" db="EMBL/GenBank/DDBJ databases">
        <title>Ceratocystis lukuohia genome.</title>
        <authorList>
            <person name="Harrington T.C."/>
            <person name="Kim K."/>
            <person name="Mayers C.G."/>
        </authorList>
    </citation>
    <scope>NUCLEOTIDE SEQUENCE [LARGE SCALE GENOMIC DNA]</scope>
    <source>
        <strain evidence="3 4">C4212</strain>
    </source>
</reference>
<evidence type="ECO:0000313" key="3">
    <source>
        <dbReference type="EMBL" id="KAL2889382.1"/>
    </source>
</evidence>
<dbReference type="RefSeq" id="XP_070860562.1">
    <property type="nucleotide sequence ID" value="XM_071002202.1"/>
</dbReference>
<organism evidence="3 4">
    <name type="scientific">Ceratocystis lukuohia</name>
    <dbReference type="NCBI Taxonomy" id="2019550"/>
    <lineage>
        <taxon>Eukaryota</taxon>
        <taxon>Fungi</taxon>
        <taxon>Dikarya</taxon>
        <taxon>Ascomycota</taxon>
        <taxon>Pezizomycotina</taxon>
        <taxon>Sordariomycetes</taxon>
        <taxon>Hypocreomycetidae</taxon>
        <taxon>Microascales</taxon>
        <taxon>Ceratocystidaceae</taxon>
        <taxon>Ceratocystis</taxon>
    </lineage>
</organism>
<feature type="transmembrane region" description="Helical" evidence="2">
    <location>
        <begin position="222"/>
        <end position="242"/>
    </location>
</feature>